<feature type="region of interest" description="Disordered" evidence="1">
    <location>
        <begin position="517"/>
        <end position="627"/>
    </location>
</feature>
<comment type="caution">
    <text evidence="2">The sequence shown here is derived from an EMBL/GenBank/DDBJ whole genome shotgun (WGS) entry which is preliminary data.</text>
</comment>
<evidence type="ECO:0000313" key="3">
    <source>
        <dbReference type="Proteomes" id="UP001610446"/>
    </source>
</evidence>
<feature type="compositionally biased region" description="Acidic residues" evidence="1">
    <location>
        <begin position="122"/>
        <end position="138"/>
    </location>
</feature>
<dbReference type="Proteomes" id="UP001610446">
    <property type="component" value="Unassembled WGS sequence"/>
</dbReference>
<evidence type="ECO:0000313" key="2">
    <source>
        <dbReference type="EMBL" id="KAL2856018.1"/>
    </source>
</evidence>
<feature type="compositionally biased region" description="Acidic residues" evidence="1">
    <location>
        <begin position="419"/>
        <end position="435"/>
    </location>
</feature>
<organism evidence="2 3">
    <name type="scientific">Aspergillus pseudoustus</name>
    <dbReference type="NCBI Taxonomy" id="1810923"/>
    <lineage>
        <taxon>Eukaryota</taxon>
        <taxon>Fungi</taxon>
        <taxon>Dikarya</taxon>
        <taxon>Ascomycota</taxon>
        <taxon>Pezizomycotina</taxon>
        <taxon>Eurotiomycetes</taxon>
        <taxon>Eurotiomycetidae</taxon>
        <taxon>Eurotiales</taxon>
        <taxon>Aspergillaceae</taxon>
        <taxon>Aspergillus</taxon>
        <taxon>Aspergillus subgen. Nidulantes</taxon>
    </lineage>
</organism>
<gene>
    <name evidence="2" type="ORF">BJY01DRAFT_203663</name>
</gene>
<keyword evidence="3" id="KW-1185">Reference proteome</keyword>
<reference evidence="2 3" key="1">
    <citation type="submission" date="2024-07" db="EMBL/GenBank/DDBJ databases">
        <title>Section-level genome sequencing and comparative genomics of Aspergillus sections Usti and Cavernicolus.</title>
        <authorList>
            <consortium name="Lawrence Berkeley National Laboratory"/>
            <person name="Nybo J.L."/>
            <person name="Vesth T.C."/>
            <person name="Theobald S."/>
            <person name="Frisvad J.C."/>
            <person name="Larsen T.O."/>
            <person name="Kjaerboelling I."/>
            <person name="Rothschild-Mancinelli K."/>
            <person name="Lyhne E.K."/>
            <person name="Kogle M.E."/>
            <person name="Barry K."/>
            <person name="Clum A."/>
            <person name="Na H."/>
            <person name="Ledsgaard L."/>
            <person name="Lin J."/>
            <person name="Lipzen A."/>
            <person name="Kuo A."/>
            <person name="Riley R."/>
            <person name="Mondo S."/>
            <person name="Labutti K."/>
            <person name="Haridas S."/>
            <person name="Pangalinan J."/>
            <person name="Salamov A.A."/>
            <person name="Simmons B.A."/>
            <person name="Magnuson J.K."/>
            <person name="Chen J."/>
            <person name="Drula E."/>
            <person name="Henrissat B."/>
            <person name="Wiebenga A."/>
            <person name="Lubbers R.J."/>
            <person name="Gomes A.C."/>
            <person name="Makela M.R."/>
            <person name="Stajich J."/>
            <person name="Grigoriev I.V."/>
            <person name="Mortensen U.H."/>
            <person name="De Vries R.P."/>
            <person name="Baker S.E."/>
            <person name="Andersen M.R."/>
        </authorList>
    </citation>
    <scope>NUCLEOTIDE SEQUENCE [LARGE SCALE GENOMIC DNA]</scope>
    <source>
        <strain evidence="2 3">CBS 123904</strain>
    </source>
</reference>
<dbReference type="EMBL" id="JBFXLU010000008">
    <property type="protein sequence ID" value="KAL2856018.1"/>
    <property type="molecule type" value="Genomic_DNA"/>
</dbReference>
<protein>
    <submittedName>
        <fullName evidence="2">Uncharacterized protein</fullName>
    </submittedName>
</protein>
<feature type="compositionally biased region" description="Basic and acidic residues" evidence="1">
    <location>
        <begin position="107"/>
        <end position="121"/>
    </location>
</feature>
<sequence length="664" mass="73402">MAMGQADGHSRRTPNQKPDQCRTPNKPTSSSSTTKLKRAPARLSSLVDTPATTPVSAPSTASSTARFSRKSSGLSVQGQTTLTQIDFVKRSQNNESDDDDGEFDYIDEAKRNTARNARDVIEIEDDEDDTLDDDDDTDSPPATTSKSKRTLSARFKNVSARSKKNSNENDGISKKGRRTGSDKKDKRPQKDDKTLTQMNYVRRIVLDSEEDEDGELKLEYAYITPRKKNFERQPIQKREAEEVQQGQSYSSAPLSQRKKRKLSPSSDSQGSDQTENKENLKATRSPATPRKMMKVEIPSSQSPESPGVAFITSSQFRHNTRSPQKPGFQISDQPNVKEESQDLEGLDETHTAHMYPGVELRPSQLDPMSPSTSQTQRKPTEPSPPKMEHTERQAATSKTETSSPQHRPTSTHRTVIYETDADTDYSYSDFEDDLPNDPSSPHFGPSDANDQAHIKDASDIPNIESQELPPPPLPEHEVDLGPLPPDSTLLSDASILYQRIHAATQFPLDPVPMINTQKMAELFPDDSNGLHSLTGPSQPSTPMKPPRVPIQTESQTPGESQDQSESQVAGELQTEVVPESSPVVQDESPIRFDPAVRSVVVQVESSQPVDQFQRRRTGGHGDARQGMLSRSQILSSSVMESVPIPAFWMGSQDSVGEPYALPET</sequence>
<feature type="compositionally biased region" description="Basic and acidic residues" evidence="1">
    <location>
        <begin position="228"/>
        <end position="241"/>
    </location>
</feature>
<evidence type="ECO:0000256" key="1">
    <source>
        <dbReference type="SAM" id="MobiDB-lite"/>
    </source>
</evidence>
<feature type="region of interest" description="Disordered" evidence="1">
    <location>
        <begin position="1"/>
        <end position="489"/>
    </location>
</feature>
<feature type="compositionally biased region" description="Polar residues" evidence="1">
    <location>
        <begin position="70"/>
        <end position="94"/>
    </location>
</feature>
<feature type="compositionally biased region" description="Polar residues" evidence="1">
    <location>
        <begin position="311"/>
        <end position="323"/>
    </location>
</feature>
<feature type="compositionally biased region" description="Polar residues" evidence="1">
    <location>
        <begin position="551"/>
        <end position="567"/>
    </location>
</feature>
<feature type="compositionally biased region" description="Acidic residues" evidence="1">
    <location>
        <begin position="95"/>
        <end position="106"/>
    </location>
</feature>
<accession>A0ABR4KXP5</accession>
<feature type="compositionally biased region" description="Polar residues" evidence="1">
    <location>
        <begin position="244"/>
        <end position="254"/>
    </location>
</feature>
<feature type="compositionally biased region" description="Basic and acidic residues" evidence="1">
    <location>
        <begin position="165"/>
        <end position="194"/>
    </location>
</feature>
<proteinExistence type="predicted"/>
<feature type="compositionally biased region" description="Low complexity" evidence="1">
    <location>
        <begin position="49"/>
        <end position="65"/>
    </location>
</feature>
<feature type="compositionally biased region" description="Polar residues" evidence="1">
    <location>
        <begin position="13"/>
        <end position="27"/>
    </location>
</feature>
<feature type="compositionally biased region" description="Low complexity" evidence="1">
    <location>
        <begin position="596"/>
        <end position="611"/>
    </location>
</feature>
<name>A0ABR4KXP5_9EURO</name>
<feature type="compositionally biased region" description="Polar residues" evidence="1">
    <location>
        <begin position="529"/>
        <end position="541"/>
    </location>
</feature>
<feature type="compositionally biased region" description="Polar residues" evidence="1">
    <location>
        <begin position="263"/>
        <end position="273"/>
    </location>
</feature>
<feature type="compositionally biased region" description="Polar residues" evidence="1">
    <location>
        <begin position="393"/>
        <end position="413"/>
    </location>
</feature>